<name>A0A077YYL6_TRITR</name>
<gene>
    <name evidence="1" type="ORF">TTRE_0000117801</name>
</gene>
<dbReference type="EMBL" id="HG805834">
    <property type="protein sequence ID" value="CDW52916.1"/>
    <property type="molecule type" value="Genomic_DNA"/>
</dbReference>
<sequence length="185" mass="20531">MSYPMESSGDISEQKVVEFFGCCHNDTGKLSDFLAVVEASCAEDVSVLKWEGLINCLSKMDVECSLPMEHKNKLINLLSQLYASDNDSAQLAEKVLDGLLRSPIFYDGACKVTDLLKITGLLIDAKFSALSHESEITAEINECTATVDILLSLLKLVRLYKIQQDPKNGDFGMKTSYYIQTGWSR</sequence>
<reference evidence="1" key="2">
    <citation type="submission" date="2014-03" db="EMBL/GenBank/DDBJ databases">
        <title>The whipworm genome and dual-species transcriptomics of an intimate host-pathogen interaction.</title>
        <authorList>
            <person name="Foth B.J."/>
            <person name="Tsai I.J."/>
            <person name="Reid A.J."/>
            <person name="Bancroft A.J."/>
            <person name="Nichol S."/>
            <person name="Tracey A."/>
            <person name="Holroyd N."/>
            <person name="Cotton J.A."/>
            <person name="Stanley E.J."/>
            <person name="Zarowiecki M."/>
            <person name="Liu J.Z."/>
            <person name="Huckvale T."/>
            <person name="Cooper P.J."/>
            <person name="Grencis R.K."/>
            <person name="Berriman M."/>
        </authorList>
    </citation>
    <scope>NUCLEOTIDE SEQUENCE [LARGE SCALE GENOMIC DNA]</scope>
</reference>
<evidence type="ECO:0000313" key="1">
    <source>
        <dbReference type="EMBL" id="CDW52916.1"/>
    </source>
</evidence>
<keyword evidence="2" id="KW-1185">Reference proteome</keyword>
<reference evidence="1" key="1">
    <citation type="submission" date="2014-01" db="EMBL/GenBank/DDBJ databases">
        <authorList>
            <person name="Aslett M."/>
        </authorList>
    </citation>
    <scope>NUCLEOTIDE SEQUENCE</scope>
</reference>
<dbReference type="AlphaFoldDB" id="A0A077YYL6"/>
<protein>
    <submittedName>
        <fullName evidence="1">Uncharacterized protein</fullName>
    </submittedName>
</protein>
<proteinExistence type="predicted"/>
<accession>A0A077YYL6</accession>
<dbReference type="OrthoDB" id="10445037at2759"/>
<dbReference type="Proteomes" id="UP000030665">
    <property type="component" value="Unassembled WGS sequence"/>
</dbReference>
<evidence type="ECO:0000313" key="2">
    <source>
        <dbReference type="Proteomes" id="UP000030665"/>
    </source>
</evidence>
<organism evidence="1 2">
    <name type="scientific">Trichuris trichiura</name>
    <name type="common">Whipworm</name>
    <name type="synonym">Trichocephalus trichiurus</name>
    <dbReference type="NCBI Taxonomy" id="36087"/>
    <lineage>
        <taxon>Eukaryota</taxon>
        <taxon>Metazoa</taxon>
        <taxon>Ecdysozoa</taxon>
        <taxon>Nematoda</taxon>
        <taxon>Enoplea</taxon>
        <taxon>Dorylaimia</taxon>
        <taxon>Trichinellida</taxon>
        <taxon>Trichuridae</taxon>
        <taxon>Trichuris</taxon>
    </lineage>
</organism>